<name>A0A858U804_9MOLU</name>
<keyword evidence="3" id="KW-1185">Reference proteome</keyword>
<dbReference type="KEGG" id="mphe:HGG69_00800"/>
<dbReference type="InterPro" id="IPR051044">
    <property type="entry name" value="MAG_DAG_Lipase"/>
</dbReference>
<dbReference type="Proteomes" id="UP000501060">
    <property type="component" value="Chromosome"/>
</dbReference>
<dbReference type="Gene3D" id="3.40.50.1820">
    <property type="entry name" value="alpha/beta hydrolase"/>
    <property type="match status" value="1"/>
</dbReference>
<keyword evidence="2" id="KW-0378">Hydrolase</keyword>
<feature type="domain" description="Serine aminopeptidase S33" evidence="1">
    <location>
        <begin position="26"/>
        <end position="291"/>
    </location>
</feature>
<sequence>MKKFTINSTIDNTKLNCIDFHPSMKNPKCVIQIIHGMAEYINRYAPLAEYFNDLNIKVIGMDLRGHGKTGQNINQLGHISDYDGHTKIVEDTYDLNYWIQKRYPNSKKFILGHSFGSIILLNYLFKYHETIDGAIVCGSPGFASIKEKMSNKLSFFLAKHQGPQYINDKINKMAFSSANKKIKKNRTEWDWLNNNNNEVDKYIADPLCGFKCSNSFFYNLTTLIIKMSQAENIDLIPRDKKILFISGKEDPIGGYGNKNYKVVNYYKKNNFQNIELKLYNGMRHEILLENDREDVFQDIYNFINNV</sequence>
<dbReference type="EMBL" id="CP051481">
    <property type="protein sequence ID" value="QJG66866.1"/>
    <property type="molecule type" value="Genomic_DNA"/>
</dbReference>
<gene>
    <name evidence="2" type="ORF">HGG69_00800</name>
</gene>
<accession>A0A858U804</accession>
<dbReference type="RefSeq" id="WP_169604917.1">
    <property type="nucleotide sequence ID" value="NZ_CP051481.1"/>
</dbReference>
<dbReference type="SUPFAM" id="SSF53474">
    <property type="entry name" value="alpha/beta-Hydrolases"/>
    <property type="match status" value="1"/>
</dbReference>
<reference evidence="2 3" key="1">
    <citation type="submission" date="2020-04" db="EMBL/GenBank/DDBJ databases">
        <title>Novel Mycoplasma species detected in Phocoena phocoena (harbor porpoise) from the USA.</title>
        <authorList>
            <person name="Volokhov D.V."/>
        </authorList>
    </citation>
    <scope>NUCLEOTIDE SEQUENCE [LARGE SCALE GENOMIC DNA]</scope>
    <source>
        <strain evidence="2 3">Phocoena C-264-GEN</strain>
    </source>
</reference>
<evidence type="ECO:0000259" key="1">
    <source>
        <dbReference type="Pfam" id="PF12146"/>
    </source>
</evidence>
<dbReference type="GO" id="GO:0016787">
    <property type="term" value="F:hydrolase activity"/>
    <property type="evidence" value="ECO:0007669"/>
    <property type="project" value="UniProtKB-KW"/>
</dbReference>
<dbReference type="InterPro" id="IPR022742">
    <property type="entry name" value="Hydrolase_4"/>
</dbReference>
<dbReference type="Pfam" id="PF12146">
    <property type="entry name" value="Hydrolase_4"/>
    <property type="match status" value="1"/>
</dbReference>
<protein>
    <submittedName>
        <fullName evidence="2">Alpha/beta hydrolase</fullName>
    </submittedName>
</protein>
<dbReference type="PANTHER" id="PTHR11614">
    <property type="entry name" value="PHOSPHOLIPASE-RELATED"/>
    <property type="match status" value="1"/>
</dbReference>
<proteinExistence type="predicted"/>
<dbReference type="InterPro" id="IPR029058">
    <property type="entry name" value="AB_hydrolase_fold"/>
</dbReference>
<dbReference type="AlphaFoldDB" id="A0A858U804"/>
<evidence type="ECO:0000313" key="3">
    <source>
        <dbReference type="Proteomes" id="UP000501060"/>
    </source>
</evidence>
<evidence type="ECO:0000313" key="2">
    <source>
        <dbReference type="EMBL" id="QJG66866.1"/>
    </source>
</evidence>
<organism evidence="2 3">
    <name type="scientific">Mycoplasma phocoenae</name>
    <dbReference type="NCBI Taxonomy" id="754517"/>
    <lineage>
        <taxon>Bacteria</taxon>
        <taxon>Bacillati</taxon>
        <taxon>Mycoplasmatota</taxon>
        <taxon>Mollicutes</taxon>
        <taxon>Mycoplasmataceae</taxon>
        <taxon>Mycoplasma</taxon>
    </lineage>
</organism>